<dbReference type="InterPro" id="IPR029044">
    <property type="entry name" value="Nucleotide-diphossugar_trans"/>
</dbReference>
<evidence type="ECO:0000256" key="10">
    <source>
        <dbReference type="SAM" id="Phobius"/>
    </source>
</evidence>
<dbReference type="SMART" id="SM01417">
    <property type="entry name" value="Solute_trans_a"/>
    <property type="match status" value="1"/>
</dbReference>
<feature type="transmembrane region" description="Helical" evidence="10">
    <location>
        <begin position="23"/>
        <end position="44"/>
    </location>
</feature>
<organism evidence="11 12">
    <name type="scientific">Fraxinus pennsylvanica</name>
    <dbReference type="NCBI Taxonomy" id="56036"/>
    <lineage>
        <taxon>Eukaryota</taxon>
        <taxon>Viridiplantae</taxon>
        <taxon>Streptophyta</taxon>
        <taxon>Embryophyta</taxon>
        <taxon>Tracheophyta</taxon>
        <taxon>Spermatophyta</taxon>
        <taxon>Magnoliopsida</taxon>
        <taxon>eudicotyledons</taxon>
        <taxon>Gunneridae</taxon>
        <taxon>Pentapetalae</taxon>
        <taxon>asterids</taxon>
        <taxon>lamiids</taxon>
        <taxon>Lamiales</taxon>
        <taxon>Oleaceae</taxon>
        <taxon>Oleeae</taxon>
        <taxon>Fraxinus</taxon>
    </lineage>
</organism>
<feature type="transmembrane region" description="Helical" evidence="10">
    <location>
        <begin position="56"/>
        <end position="75"/>
    </location>
</feature>
<dbReference type="GO" id="GO:0016020">
    <property type="term" value="C:membrane"/>
    <property type="evidence" value="ECO:0007669"/>
    <property type="project" value="UniProtKB-SubCell"/>
</dbReference>
<evidence type="ECO:0000256" key="7">
    <source>
        <dbReference type="ARBA" id="ARBA00022989"/>
    </source>
</evidence>
<evidence type="ECO:0000256" key="3">
    <source>
        <dbReference type="ARBA" id="ARBA00006351"/>
    </source>
</evidence>
<dbReference type="PANTHER" id="PTHR32116:SF74">
    <property type="entry name" value="GALACTURONOSYLTRANSFERASE 10-RELATED"/>
    <property type="match status" value="1"/>
</dbReference>
<keyword evidence="12" id="KW-1185">Reference proteome</keyword>
<proteinExistence type="inferred from homology"/>
<keyword evidence="5" id="KW-0808">Transferase</keyword>
<evidence type="ECO:0000313" key="11">
    <source>
        <dbReference type="EMBL" id="CAI9754867.1"/>
    </source>
</evidence>
<feature type="compositionally biased region" description="Basic residues" evidence="9">
    <location>
        <begin position="449"/>
        <end position="458"/>
    </location>
</feature>
<comment type="pathway">
    <text evidence="2">Glycan metabolism; pectin biosynthesis.</text>
</comment>
<evidence type="ECO:0000256" key="6">
    <source>
        <dbReference type="ARBA" id="ARBA00022692"/>
    </source>
</evidence>
<dbReference type="GO" id="GO:0047262">
    <property type="term" value="F:polygalacturonate 4-alpha-galacturonosyltransferase activity"/>
    <property type="evidence" value="ECO:0007669"/>
    <property type="project" value="InterPro"/>
</dbReference>
<feature type="transmembrane region" description="Helical" evidence="10">
    <location>
        <begin position="246"/>
        <end position="266"/>
    </location>
</feature>
<dbReference type="Pfam" id="PF25557">
    <property type="entry name" value="GAUT_1"/>
    <property type="match status" value="1"/>
</dbReference>
<name>A0AAD1YU35_9LAMI</name>
<protein>
    <recommendedName>
        <fullName evidence="13">Protein LAZ1-like</fullName>
    </recommendedName>
</protein>
<evidence type="ECO:0000256" key="8">
    <source>
        <dbReference type="ARBA" id="ARBA00023136"/>
    </source>
</evidence>
<dbReference type="EMBL" id="OU503036">
    <property type="protein sequence ID" value="CAI9754867.1"/>
    <property type="molecule type" value="Genomic_DNA"/>
</dbReference>
<dbReference type="Gene3D" id="3.90.550.10">
    <property type="entry name" value="Spore Coat Polysaccharide Biosynthesis Protein SpsA, Chain A"/>
    <property type="match status" value="1"/>
</dbReference>
<dbReference type="SUPFAM" id="SSF53448">
    <property type="entry name" value="Nucleotide-diphospho-sugar transferases"/>
    <property type="match status" value="1"/>
</dbReference>
<dbReference type="InterPro" id="IPR002495">
    <property type="entry name" value="Glyco_trans_8"/>
</dbReference>
<keyword evidence="7 10" id="KW-1133">Transmembrane helix</keyword>
<comment type="similarity">
    <text evidence="3">Belongs to the glycosyltransferase 8 family.</text>
</comment>
<feature type="transmembrane region" description="Helical" evidence="10">
    <location>
        <begin position="168"/>
        <end position="192"/>
    </location>
</feature>
<dbReference type="Pfam" id="PF03619">
    <property type="entry name" value="Solute_trans_a"/>
    <property type="match status" value="1"/>
</dbReference>
<reference evidence="11" key="1">
    <citation type="submission" date="2023-05" db="EMBL/GenBank/DDBJ databases">
        <authorList>
            <person name="Huff M."/>
        </authorList>
    </citation>
    <scope>NUCLEOTIDE SEQUENCE</scope>
</reference>
<feature type="compositionally biased region" description="Low complexity" evidence="9">
    <location>
        <begin position="459"/>
        <end position="472"/>
    </location>
</feature>
<dbReference type="InterPro" id="IPR005178">
    <property type="entry name" value="Ostalpha/TMEM184C"/>
</dbReference>
<accession>A0AAD1YU35</accession>
<keyword evidence="8 10" id="KW-0472">Membrane</keyword>
<comment type="subcellular location">
    <subcellularLocation>
        <location evidence="1">Membrane</location>
        <topology evidence="1">Multi-pass membrane protein</topology>
    </subcellularLocation>
</comment>
<feature type="transmembrane region" description="Helical" evidence="10">
    <location>
        <begin position="204"/>
        <end position="226"/>
    </location>
</feature>
<feature type="region of interest" description="Disordered" evidence="9">
    <location>
        <begin position="441"/>
        <end position="476"/>
    </location>
</feature>
<gene>
    <name evidence="11" type="ORF">FPE_LOCUS2298</name>
</gene>
<dbReference type="CDD" id="cd06429">
    <property type="entry name" value="GT8_like_1"/>
    <property type="match status" value="1"/>
</dbReference>
<evidence type="ECO:0000256" key="4">
    <source>
        <dbReference type="ARBA" id="ARBA00022676"/>
    </source>
</evidence>
<evidence type="ECO:0000256" key="2">
    <source>
        <dbReference type="ARBA" id="ARBA00004877"/>
    </source>
</evidence>
<evidence type="ECO:0000256" key="9">
    <source>
        <dbReference type="SAM" id="MobiDB-lite"/>
    </source>
</evidence>
<sequence>MLLNIINSDYLNWISSSYSPPSWAALTAGFFVILTLTLSVYLIFEHLSAYKNPEEQKFLIGVVLMVPCYAVESFVSLVNPAISVDIEILRDCYESFAMYCFGRYLIACLGGEERTIAFMKREGCISAKTPLLDHGSERGIVKHPFPMSLILKPWKMDQWVYQVFKFGIVQYMIIKAVTAILAVILEAFGVYCEGDFKWNCGYPYMAVVLNFSQSWALYCLVQFYTITKYELAHIKPLYKFLTFKSIVFLTWWQGVAIALLYALGLFKSPIAQALQFKSSVQDFIICIEMGIASVVHLYVFPAKPYELMEDRFSGSVSVLGDYASVDCPLDPDEVRDSERPTKLRLPQPDIDVRSGMSIRESVRDVFVGGGEYIVNDLKFTVTQAVEPVEKGINKFNQKLHKISQNIKRHDKGKRTKDDSCIATTSPTRRVIRGIDDPLLNGSISDSVSSRRKKHRRKSGYTSAESGGESSSSDQTFGSYQIHGRRENQQPTSRSAAKRSYRHDKIIGGLNITDEVLSPDSVDRQLNDQISLAKAFLVIAKESKNLQFAWELSAQIRNSQILLSNAALRRTPLTRSESETAIRDMALLLFQAQQQLHYDSTTMIMRLKAKIQGLEEQMNSVNEKSSKYGQIAAEEVPKSLYCFGVRLTTEWFKNSNLQRKLKERKQTAIKLKDNNLYHFCIFSDNVLATSVVVNSTAWNSKNPETVVFHLVTDEVNYAAMNAWFTTNSFQGVTVDVQKIEDFSWLNASYVPVLKQLQDSDTQNYYFSGSGGDNHTPIKFRNPKYLSMLNHLRFYIPEVFPALKKIVFLDDDVVVQKDLSSLFSIDLNGNVNGAVETCMETFHRYHKYLNYSHPLIREHFDPDACGWAFGMNVFDLVHWRKRNVTGIYHYWQEKNVDRTLWKLGTLPPGLLTFYGLTEPLNPSWHVLGLGYTNVDPQLIEKGAVLHFNGNSKPWLKIGMEKYKPLWDKYVDYSRPLLQQCNVH</sequence>
<dbReference type="Proteomes" id="UP000834106">
    <property type="component" value="Chromosome 1"/>
</dbReference>
<evidence type="ECO:0000256" key="1">
    <source>
        <dbReference type="ARBA" id="ARBA00004141"/>
    </source>
</evidence>
<evidence type="ECO:0008006" key="13">
    <source>
        <dbReference type="Google" id="ProtNLM"/>
    </source>
</evidence>
<evidence type="ECO:0000256" key="5">
    <source>
        <dbReference type="ARBA" id="ARBA00022679"/>
    </source>
</evidence>
<evidence type="ECO:0000313" key="12">
    <source>
        <dbReference type="Proteomes" id="UP000834106"/>
    </source>
</evidence>
<feature type="region of interest" description="Disordered" evidence="9">
    <location>
        <begin position="403"/>
        <end position="424"/>
    </location>
</feature>
<keyword evidence="4" id="KW-0328">Glycosyltransferase</keyword>
<dbReference type="Pfam" id="PF01501">
    <property type="entry name" value="Glyco_transf_8"/>
    <property type="match status" value="1"/>
</dbReference>
<keyword evidence="6 10" id="KW-0812">Transmembrane</keyword>
<dbReference type="AlphaFoldDB" id="A0AAD1YU35"/>
<dbReference type="InterPro" id="IPR029993">
    <property type="entry name" value="GAUT"/>
</dbReference>
<feature type="compositionally biased region" description="Basic residues" evidence="9">
    <location>
        <begin position="403"/>
        <end position="414"/>
    </location>
</feature>
<dbReference type="PANTHER" id="PTHR32116">
    <property type="entry name" value="GALACTURONOSYLTRANSFERASE 4-RELATED"/>
    <property type="match status" value="1"/>
</dbReference>